<reference evidence="2" key="1">
    <citation type="thesis" date="2021" institute="BYU ScholarsArchive" country="Provo, UT, USA">
        <title>Applications of and Algorithms for Genome Assembly and Genomic Analyses with an Emphasis on Marine Teleosts.</title>
        <authorList>
            <person name="Pickett B.D."/>
        </authorList>
    </citation>
    <scope>NUCLEOTIDE SEQUENCE</scope>
    <source>
        <strain evidence="2">HI-2016</strain>
    </source>
</reference>
<keyword evidence="3" id="KW-1185">Reference proteome</keyword>
<sequence>MGSCLEQRPLSRQREGSVPFSPCAIRLATLLLCDSETFGQLEVKCGRMSLPSHGSGVSDDPSRGRDVRNDNAPYCRTLRRLELHLWAVPFMILLLCMNSNLIVAYLASMGAGASVAAAFLLPWFAGYVTGGCSQPKAVDLTLKMLVSPVPIALIVVGLLIFKTYPINEARRQNNRMLLQQLRAREDSESSDSTV</sequence>
<keyword evidence="1" id="KW-1133">Transmembrane helix</keyword>
<evidence type="ECO:0000313" key="2">
    <source>
        <dbReference type="EMBL" id="KAG9331462.1"/>
    </source>
</evidence>
<keyword evidence="1" id="KW-0472">Membrane</keyword>
<feature type="transmembrane region" description="Helical" evidence="1">
    <location>
        <begin position="109"/>
        <end position="128"/>
    </location>
</feature>
<proteinExistence type="predicted"/>
<evidence type="ECO:0000256" key="1">
    <source>
        <dbReference type="SAM" id="Phobius"/>
    </source>
</evidence>
<dbReference type="AlphaFoldDB" id="A0A8T2N196"/>
<dbReference type="EMBL" id="JAFBMS010000328">
    <property type="protein sequence ID" value="KAG9331462.1"/>
    <property type="molecule type" value="Genomic_DNA"/>
</dbReference>
<evidence type="ECO:0000313" key="3">
    <source>
        <dbReference type="Proteomes" id="UP000824540"/>
    </source>
</evidence>
<dbReference type="Proteomes" id="UP000824540">
    <property type="component" value="Unassembled WGS sequence"/>
</dbReference>
<comment type="caution">
    <text evidence="2">The sequence shown here is derived from an EMBL/GenBank/DDBJ whole genome shotgun (WGS) entry which is preliminary data.</text>
</comment>
<keyword evidence="1" id="KW-0812">Transmembrane</keyword>
<dbReference type="OrthoDB" id="197206at2759"/>
<feature type="transmembrane region" description="Helical" evidence="1">
    <location>
        <begin position="83"/>
        <end position="103"/>
    </location>
</feature>
<organism evidence="2 3">
    <name type="scientific">Albula glossodonta</name>
    <name type="common">roundjaw bonefish</name>
    <dbReference type="NCBI Taxonomy" id="121402"/>
    <lineage>
        <taxon>Eukaryota</taxon>
        <taxon>Metazoa</taxon>
        <taxon>Chordata</taxon>
        <taxon>Craniata</taxon>
        <taxon>Vertebrata</taxon>
        <taxon>Euteleostomi</taxon>
        <taxon>Actinopterygii</taxon>
        <taxon>Neopterygii</taxon>
        <taxon>Teleostei</taxon>
        <taxon>Albuliformes</taxon>
        <taxon>Albulidae</taxon>
        <taxon>Albula</taxon>
    </lineage>
</organism>
<protein>
    <submittedName>
        <fullName evidence="2">Uncharacterized protein</fullName>
    </submittedName>
</protein>
<feature type="transmembrane region" description="Helical" evidence="1">
    <location>
        <begin position="140"/>
        <end position="161"/>
    </location>
</feature>
<accession>A0A8T2N196</accession>
<gene>
    <name evidence="2" type="ORF">JZ751_018941</name>
</gene>
<dbReference type="Pfam" id="PF13347">
    <property type="entry name" value="MFS_2"/>
    <property type="match status" value="1"/>
</dbReference>
<name>A0A8T2N196_9TELE</name>